<name>A0ABD3PTD4_9STRA</name>
<evidence type="ECO:0000313" key="3">
    <source>
        <dbReference type="Proteomes" id="UP001516023"/>
    </source>
</evidence>
<dbReference type="InterPro" id="IPR001736">
    <property type="entry name" value="PLipase_D/transphosphatidylase"/>
</dbReference>
<dbReference type="GO" id="GO:0030572">
    <property type="term" value="F:phosphatidyltransferase activity"/>
    <property type="evidence" value="ECO:0007669"/>
    <property type="project" value="UniProtKB-ARBA"/>
</dbReference>
<reference evidence="2 3" key="1">
    <citation type="journal article" date="2020" name="G3 (Bethesda)">
        <title>Improved Reference Genome for Cyclotella cryptica CCMP332, a Model for Cell Wall Morphogenesis, Salinity Adaptation, and Lipid Production in Diatoms (Bacillariophyta).</title>
        <authorList>
            <person name="Roberts W.R."/>
            <person name="Downey K.M."/>
            <person name="Ruck E.C."/>
            <person name="Traller J.C."/>
            <person name="Alverson A.J."/>
        </authorList>
    </citation>
    <scope>NUCLEOTIDE SEQUENCE [LARGE SCALE GENOMIC DNA]</scope>
    <source>
        <strain evidence="2 3">CCMP332</strain>
    </source>
</reference>
<dbReference type="SMART" id="SM00155">
    <property type="entry name" value="PLDc"/>
    <property type="match status" value="2"/>
</dbReference>
<keyword evidence="3" id="KW-1185">Reference proteome</keyword>
<protein>
    <recommendedName>
        <fullName evidence="1">PLD phosphodiesterase domain-containing protein</fullName>
    </recommendedName>
</protein>
<comment type="caution">
    <text evidence="2">The sequence shown here is derived from an EMBL/GenBank/DDBJ whole genome shotgun (WGS) entry which is preliminary data.</text>
</comment>
<dbReference type="EMBL" id="JABMIG020000116">
    <property type="protein sequence ID" value="KAL3791285.1"/>
    <property type="molecule type" value="Genomic_DNA"/>
</dbReference>
<dbReference type="PROSITE" id="PS50035">
    <property type="entry name" value="PLD"/>
    <property type="match status" value="2"/>
</dbReference>
<evidence type="ECO:0000313" key="2">
    <source>
        <dbReference type="EMBL" id="KAL3791285.1"/>
    </source>
</evidence>
<dbReference type="InterPro" id="IPR025202">
    <property type="entry name" value="PLD-like_dom"/>
</dbReference>
<organism evidence="2 3">
    <name type="scientific">Cyclotella cryptica</name>
    <dbReference type="NCBI Taxonomy" id="29204"/>
    <lineage>
        <taxon>Eukaryota</taxon>
        <taxon>Sar</taxon>
        <taxon>Stramenopiles</taxon>
        <taxon>Ochrophyta</taxon>
        <taxon>Bacillariophyta</taxon>
        <taxon>Coscinodiscophyceae</taxon>
        <taxon>Thalassiosirophycidae</taxon>
        <taxon>Stephanodiscales</taxon>
        <taxon>Stephanodiscaceae</taxon>
        <taxon>Cyclotella</taxon>
    </lineage>
</organism>
<proteinExistence type="predicted"/>
<feature type="domain" description="PLD phosphodiesterase" evidence="1">
    <location>
        <begin position="582"/>
        <end position="609"/>
    </location>
</feature>
<gene>
    <name evidence="2" type="ORF">HJC23_000902</name>
</gene>
<dbReference type="Gene3D" id="3.30.870.10">
    <property type="entry name" value="Endonuclease Chain A"/>
    <property type="match status" value="2"/>
</dbReference>
<dbReference type="Pfam" id="PF13091">
    <property type="entry name" value="PLDc_2"/>
    <property type="match status" value="1"/>
</dbReference>
<evidence type="ECO:0000259" key="1">
    <source>
        <dbReference type="PROSITE" id="PS50035"/>
    </source>
</evidence>
<feature type="domain" description="PLD phosphodiesterase" evidence="1">
    <location>
        <begin position="379"/>
        <end position="409"/>
    </location>
</feature>
<dbReference type="SUPFAM" id="SSF56024">
    <property type="entry name" value="Phospholipase D/nuclease"/>
    <property type="match status" value="2"/>
</dbReference>
<sequence length="677" mass="75919">MDFNSLDVPSYAPFAIALPIDAIDETARDNVSDQRSDLELLQPLEAILSSSRVKFVGGQAESPDEIKISIESLDALIGKLSSLTGTSQLGISPGFDTRESKATWRSLDYAFPEYETLDTINSTKQIPVPSSDSALEYFQLIKLVWEKRLEWATSDSERRELFCDCFGKWTHYSGDVLRCLFNQVLEQLMVREASTCLECMPNLASKWAERYSPEKCPPPKLMESLYVDSSVRLLYSRDNYINAYIDAALKAKHSIDICACYIFHTDCATKYIFLDLIPYLATQKNIKVRILFELMTMESQCFHGVLDVIKPTTSASASTSMPSDVSFIEQLPSGSPPFNYAEKKFASTSGLLREILDLAAAIPNIEYQYWIARDKTSKYRIKNHSKFHIFDGQSGGRVIAGGSNVVPRPDSLDTDFIVEGDITQMYQQTFNNLWNAMKPFCSNTSVFDVAEEKKECNESHESYDTNIALNTNDPGLMTKMLFLSSSPSSSGEDVILRKVLGAIHAAEKSIVLCMGHCNIPLQFTLALQAATERGVKVSVLSNSIYSCDLRNGQKDLFASLRQMLTVAPKVELFVTAMKGGRRPPFLHSKYVVVDANWSAFGSWNLWNRSSFYEMEANVFAFSDTLASQLLAKFEQEKNSYSVQVHSAADCEFFLPTGLNGDQKCYVCKHFGPFYENC</sequence>
<accession>A0ABD3PTD4</accession>
<dbReference type="PANTHER" id="PTHR21248:SF12">
    <property type="entry name" value="CARDIOLIPIN SYNTHASE C"/>
    <property type="match status" value="1"/>
</dbReference>
<dbReference type="Proteomes" id="UP001516023">
    <property type="component" value="Unassembled WGS sequence"/>
</dbReference>
<dbReference type="PANTHER" id="PTHR21248">
    <property type="entry name" value="CARDIOLIPIN SYNTHASE"/>
    <property type="match status" value="1"/>
</dbReference>
<dbReference type="GO" id="GO:0032049">
    <property type="term" value="P:cardiolipin biosynthetic process"/>
    <property type="evidence" value="ECO:0007669"/>
    <property type="project" value="UniProtKB-ARBA"/>
</dbReference>
<dbReference type="AlphaFoldDB" id="A0ABD3PTD4"/>